<evidence type="ECO:0000313" key="4">
    <source>
        <dbReference type="Proteomes" id="UP000254100"/>
    </source>
</evidence>
<keyword evidence="3" id="KW-1185">Reference proteome</keyword>
<accession>A0A0D6XQE1</accession>
<sequence length="62" mass="7058">MNLDVNKEKLTILGVPFDSFADFDAVWYVIGSSMIEGYEPTVQDVVNLKSYVAEKRKEMNLV</sequence>
<name>A0A0D6XQE1_9STAP</name>
<dbReference type="Proteomes" id="UP000254100">
    <property type="component" value="Unassembled WGS sequence"/>
</dbReference>
<reference evidence="2 4" key="2">
    <citation type="submission" date="2018-06" db="EMBL/GenBank/DDBJ databases">
        <authorList>
            <consortium name="Pathogen Informatics"/>
            <person name="Doyle S."/>
        </authorList>
    </citation>
    <scope>NUCLEOTIDE SEQUENCE [LARGE SCALE GENOMIC DNA]</scope>
    <source>
        <strain evidence="2 4">NCTC13832</strain>
    </source>
</reference>
<proteinExistence type="predicted"/>
<evidence type="ECO:0000313" key="3">
    <source>
        <dbReference type="Proteomes" id="UP000032366"/>
    </source>
</evidence>
<dbReference type="AlphaFoldDB" id="A0A0D6XQE1"/>
<protein>
    <submittedName>
        <fullName evidence="2">Uncharacterized protein</fullName>
    </submittedName>
</protein>
<dbReference type="Proteomes" id="UP000032366">
    <property type="component" value="Unassembled WGS sequence"/>
</dbReference>
<dbReference type="RefSeq" id="WP_044359822.1">
    <property type="nucleotide sequence ID" value="NZ_JXWY01000032.1"/>
</dbReference>
<evidence type="ECO:0000313" key="1">
    <source>
        <dbReference type="EMBL" id="KIX91029.1"/>
    </source>
</evidence>
<evidence type="ECO:0000313" key="2">
    <source>
        <dbReference type="EMBL" id="SUM57170.1"/>
    </source>
</evidence>
<dbReference type="EMBL" id="JXWY01000032">
    <property type="protein sequence ID" value="KIX91029.1"/>
    <property type="molecule type" value="Genomic_DNA"/>
</dbReference>
<dbReference type="EMBL" id="UHDT01000001">
    <property type="protein sequence ID" value="SUM57170.1"/>
    <property type="molecule type" value="Genomic_DNA"/>
</dbReference>
<reference evidence="1 3" key="1">
    <citation type="submission" date="2015-01" db="EMBL/GenBank/DDBJ databases">
        <authorList>
            <person name="Guo J."/>
        </authorList>
    </citation>
    <scope>NUCLEOTIDE SEQUENCE [LARGE SCALE GENOMIC DNA]</scope>
    <source>
        <strain evidence="1 3">DSM 22147</strain>
    </source>
</reference>
<gene>
    <name evidence="2" type="ORF">NCTC13832_00841</name>
    <name evidence="1" type="ORF">TP70_04735</name>
</gene>
<organism evidence="2 4">
    <name type="scientific">Staphylococcus microti</name>
    <dbReference type="NCBI Taxonomy" id="569857"/>
    <lineage>
        <taxon>Bacteria</taxon>
        <taxon>Bacillati</taxon>
        <taxon>Bacillota</taxon>
        <taxon>Bacilli</taxon>
        <taxon>Bacillales</taxon>
        <taxon>Staphylococcaceae</taxon>
        <taxon>Staphylococcus</taxon>
    </lineage>
</organism>
<dbReference type="OrthoDB" id="2225414at2"/>